<evidence type="ECO:0000259" key="7">
    <source>
        <dbReference type="PROSITE" id="PS50016"/>
    </source>
</evidence>
<proteinExistence type="predicted"/>
<keyword evidence="5" id="KW-0539">Nucleus</keyword>
<evidence type="ECO:0000256" key="2">
    <source>
        <dbReference type="ARBA" id="ARBA00022723"/>
    </source>
</evidence>
<dbReference type="Proteomes" id="UP000708208">
    <property type="component" value="Unassembled WGS sequence"/>
</dbReference>
<evidence type="ECO:0000256" key="1">
    <source>
        <dbReference type="ARBA" id="ARBA00004123"/>
    </source>
</evidence>
<dbReference type="InterPro" id="IPR037869">
    <property type="entry name" value="Spp1/CFP1"/>
</dbReference>
<comment type="subcellular location">
    <subcellularLocation>
        <location evidence="1">Nucleus</location>
    </subcellularLocation>
</comment>
<reference evidence="8" key="1">
    <citation type="submission" date="2021-06" db="EMBL/GenBank/DDBJ databases">
        <authorList>
            <person name="Hodson N. C."/>
            <person name="Mongue J. A."/>
            <person name="Jaron S. K."/>
        </authorList>
    </citation>
    <scope>NUCLEOTIDE SEQUENCE</scope>
</reference>
<dbReference type="PROSITE" id="PS01359">
    <property type="entry name" value="ZF_PHD_1"/>
    <property type="match status" value="1"/>
</dbReference>
<dbReference type="Pfam" id="PF00628">
    <property type="entry name" value="PHD"/>
    <property type="match status" value="1"/>
</dbReference>
<dbReference type="InterPro" id="IPR019787">
    <property type="entry name" value="Znf_PHD-finger"/>
</dbReference>
<dbReference type="GO" id="GO:0048188">
    <property type="term" value="C:Set1C/COMPASS complex"/>
    <property type="evidence" value="ECO:0007669"/>
    <property type="project" value="InterPro"/>
</dbReference>
<protein>
    <recommendedName>
        <fullName evidence="7">PHD-type domain-containing protein</fullName>
    </recommendedName>
</protein>
<name>A0A8J2K7M1_9HEXA</name>
<dbReference type="GO" id="GO:0008270">
    <property type="term" value="F:zinc ion binding"/>
    <property type="evidence" value="ECO:0007669"/>
    <property type="project" value="UniProtKB-KW"/>
</dbReference>
<dbReference type="SMART" id="SM00249">
    <property type="entry name" value="PHD"/>
    <property type="match status" value="1"/>
</dbReference>
<evidence type="ECO:0000313" key="9">
    <source>
        <dbReference type="Proteomes" id="UP000708208"/>
    </source>
</evidence>
<dbReference type="AlphaFoldDB" id="A0A8J2K7M1"/>
<accession>A0A8J2K7M1</accession>
<evidence type="ECO:0000256" key="6">
    <source>
        <dbReference type="PROSITE-ProRule" id="PRU00146"/>
    </source>
</evidence>
<evidence type="ECO:0000256" key="5">
    <source>
        <dbReference type="ARBA" id="ARBA00023242"/>
    </source>
</evidence>
<evidence type="ECO:0000313" key="8">
    <source>
        <dbReference type="EMBL" id="CAG7730612.1"/>
    </source>
</evidence>
<keyword evidence="9" id="KW-1185">Reference proteome</keyword>
<evidence type="ECO:0000256" key="3">
    <source>
        <dbReference type="ARBA" id="ARBA00022771"/>
    </source>
</evidence>
<dbReference type="PANTHER" id="PTHR46174">
    <property type="entry name" value="CXXC-TYPE ZINC FINGER PROTEIN 1"/>
    <property type="match status" value="1"/>
</dbReference>
<dbReference type="OrthoDB" id="10033786at2759"/>
<evidence type="ECO:0000256" key="4">
    <source>
        <dbReference type="ARBA" id="ARBA00022833"/>
    </source>
</evidence>
<dbReference type="EMBL" id="CAJVCH010197081">
    <property type="protein sequence ID" value="CAG7730612.1"/>
    <property type="molecule type" value="Genomic_DNA"/>
</dbReference>
<dbReference type="PROSITE" id="PS50016">
    <property type="entry name" value="ZF_PHD_2"/>
    <property type="match status" value="1"/>
</dbReference>
<dbReference type="InterPro" id="IPR001965">
    <property type="entry name" value="Znf_PHD"/>
</dbReference>
<sequence length="182" mass="21083">TSIMRTKSVGLRRDTRWKGIIPDEFAFGMPGISHNLERWLGEDYSDVASLWQQLALHLFGRRLIQRVDRFWLSTVSRGNRRNVKDIFRRIIGHELFSEVTPVLASTPKTKGQKFCICKRPFDDVDPTMIECTACKYWFHGICINVDVNAIRVDDSWMCAACVGKVHIKFPEDWKDSFPGLFT</sequence>
<dbReference type="InterPro" id="IPR019786">
    <property type="entry name" value="Zinc_finger_PHD-type_CS"/>
</dbReference>
<feature type="non-terminal residue" evidence="8">
    <location>
        <position position="1"/>
    </location>
</feature>
<comment type="caution">
    <text evidence="8">The sequence shown here is derived from an EMBL/GenBank/DDBJ whole genome shotgun (WGS) entry which is preliminary data.</text>
</comment>
<gene>
    <name evidence="8" type="ORF">AFUS01_LOCUS19239</name>
</gene>
<keyword evidence="4" id="KW-0862">Zinc</keyword>
<keyword evidence="2" id="KW-0479">Metal-binding</keyword>
<feature type="domain" description="PHD-type" evidence="7">
    <location>
        <begin position="112"/>
        <end position="164"/>
    </location>
</feature>
<keyword evidence="3 6" id="KW-0863">Zinc-finger</keyword>
<dbReference type="GO" id="GO:0045893">
    <property type="term" value="P:positive regulation of DNA-templated transcription"/>
    <property type="evidence" value="ECO:0007669"/>
    <property type="project" value="TreeGrafter"/>
</dbReference>
<dbReference type="PANTHER" id="PTHR46174:SF1">
    <property type="entry name" value="CXXC-TYPE ZINC FINGER PROTEIN 1"/>
    <property type="match status" value="1"/>
</dbReference>
<organism evidence="8 9">
    <name type="scientific">Allacma fusca</name>
    <dbReference type="NCBI Taxonomy" id="39272"/>
    <lineage>
        <taxon>Eukaryota</taxon>
        <taxon>Metazoa</taxon>
        <taxon>Ecdysozoa</taxon>
        <taxon>Arthropoda</taxon>
        <taxon>Hexapoda</taxon>
        <taxon>Collembola</taxon>
        <taxon>Symphypleona</taxon>
        <taxon>Sminthuridae</taxon>
        <taxon>Allacma</taxon>
    </lineage>
</organism>